<dbReference type="GO" id="GO:0006900">
    <property type="term" value="P:vesicle budding from membrane"/>
    <property type="evidence" value="ECO:0007669"/>
    <property type="project" value="TreeGrafter"/>
</dbReference>
<dbReference type="PANTHER" id="PTHR22761">
    <property type="entry name" value="CHARGED MULTIVESICULAR BODY PROTEIN"/>
    <property type="match status" value="1"/>
</dbReference>
<dbReference type="AlphaFoldDB" id="A0AAP0HFH4"/>
<feature type="region of interest" description="Disordered" evidence="4">
    <location>
        <begin position="1"/>
        <end position="25"/>
    </location>
</feature>
<dbReference type="GO" id="GO:0000815">
    <property type="term" value="C:ESCRT III complex"/>
    <property type="evidence" value="ECO:0007669"/>
    <property type="project" value="TreeGrafter"/>
</dbReference>
<evidence type="ECO:0000256" key="2">
    <source>
        <dbReference type="ARBA" id="ARBA00006190"/>
    </source>
</evidence>
<protein>
    <submittedName>
        <fullName evidence="5">Uncharacterized protein</fullName>
    </submittedName>
</protein>
<keyword evidence="6" id="KW-1185">Reference proteome</keyword>
<name>A0AAP0HFH4_9MAGN</name>
<comment type="subcellular location">
    <subcellularLocation>
        <location evidence="1">Endosome</location>
    </subcellularLocation>
</comment>
<evidence type="ECO:0000313" key="5">
    <source>
        <dbReference type="EMBL" id="KAK9082842.1"/>
    </source>
</evidence>
<evidence type="ECO:0000256" key="4">
    <source>
        <dbReference type="SAM" id="MobiDB-lite"/>
    </source>
</evidence>
<keyword evidence="3" id="KW-0967">Endosome</keyword>
<proteinExistence type="inferred from homology"/>
<dbReference type="GO" id="GO:0009898">
    <property type="term" value="C:cytoplasmic side of plasma membrane"/>
    <property type="evidence" value="ECO:0007669"/>
    <property type="project" value="TreeGrafter"/>
</dbReference>
<reference evidence="5 6" key="1">
    <citation type="submission" date="2024-01" db="EMBL/GenBank/DDBJ databases">
        <title>Genome assemblies of Stephania.</title>
        <authorList>
            <person name="Yang L."/>
        </authorList>
    </citation>
    <scope>NUCLEOTIDE SEQUENCE [LARGE SCALE GENOMIC DNA]</scope>
    <source>
        <strain evidence="5">JXDWG</strain>
        <tissue evidence="5">Leaf</tissue>
    </source>
</reference>
<dbReference type="GO" id="GO:0032511">
    <property type="term" value="P:late endosome to vacuole transport via multivesicular body sorting pathway"/>
    <property type="evidence" value="ECO:0007669"/>
    <property type="project" value="TreeGrafter"/>
</dbReference>
<dbReference type="EMBL" id="JBBNAG010000013">
    <property type="protein sequence ID" value="KAK9082842.1"/>
    <property type="molecule type" value="Genomic_DNA"/>
</dbReference>
<dbReference type="Pfam" id="PF03357">
    <property type="entry name" value="Snf7"/>
    <property type="match status" value="1"/>
</dbReference>
<organism evidence="5 6">
    <name type="scientific">Stephania cephalantha</name>
    <dbReference type="NCBI Taxonomy" id="152367"/>
    <lineage>
        <taxon>Eukaryota</taxon>
        <taxon>Viridiplantae</taxon>
        <taxon>Streptophyta</taxon>
        <taxon>Embryophyta</taxon>
        <taxon>Tracheophyta</taxon>
        <taxon>Spermatophyta</taxon>
        <taxon>Magnoliopsida</taxon>
        <taxon>Ranunculales</taxon>
        <taxon>Menispermaceae</taxon>
        <taxon>Menispermoideae</taxon>
        <taxon>Cissampelideae</taxon>
        <taxon>Stephania</taxon>
    </lineage>
</organism>
<comment type="similarity">
    <text evidence="2">Belongs to the SNF7 family.</text>
</comment>
<evidence type="ECO:0000256" key="1">
    <source>
        <dbReference type="ARBA" id="ARBA00004177"/>
    </source>
</evidence>
<dbReference type="Proteomes" id="UP001419268">
    <property type="component" value="Unassembled WGS sequence"/>
</dbReference>
<evidence type="ECO:0000313" key="6">
    <source>
        <dbReference type="Proteomes" id="UP001419268"/>
    </source>
</evidence>
<dbReference type="GO" id="GO:0005771">
    <property type="term" value="C:multivesicular body"/>
    <property type="evidence" value="ECO:0007669"/>
    <property type="project" value="TreeGrafter"/>
</dbReference>
<gene>
    <name evidence="5" type="ORF">Scep_029313</name>
</gene>
<dbReference type="Gene3D" id="1.10.287.1060">
    <property type="entry name" value="ESAT-6-like"/>
    <property type="match status" value="1"/>
</dbReference>
<evidence type="ECO:0000256" key="3">
    <source>
        <dbReference type="ARBA" id="ARBA00022753"/>
    </source>
</evidence>
<dbReference type="PANTHER" id="PTHR22761:SF10">
    <property type="entry name" value="GH13992P"/>
    <property type="match status" value="1"/>
</dbReference>
<sequence length="105" mass="12142">MLKLKKWFHSSGSADAEPALSSSTSEKLRETLMKLEKKESILQSKISMENERAKECTRSRNNKGKIQCLKRKAFYESQLEQLQNIQLQVNDQMKMFKGVSMVTKV</sequence>
<dbReference type="InterPro" id="IPR005024">
    <property type="entry name" value="Snf7_fam"/>
</dbReference>
<comment type="caution">
    <text evidence="5">The sequence shown here is derived from an EMBL/GenBank/DDBJ whole genome shotgun (WGS) entry which is preliminary data.</text>
</comment>
<accession>A0AAP0HFH4</accession>